<feature type="compositionally biased region" description="Basic and acidic residues" evidence="1">
    <location>
        <begin position="623"/>
        <end position="635"/>
    </location>
</feature>
<dbReference type="Pfam" id="PF16009">
    <property type="entry name" value="DUF4779"/>
    <property type="match status" value="1"/>
</dbReference>
<dbReference type="EMBL" id="OW152834">
    <property type="protein sequence ID" value="CAH2055610.1"/>
    <property type="molecule type" value="Genomic_DNA"/>
</dbReference>
<evidence type="ECO:0000256" key="2">
    <source>
        <dbReference type="SAM" id="SignalP"/>
    </source>
</evidence>
<keyword evidence="4" id="KW-1185">Reference proteome</keyword>
<feature type="region of interest" description="Disordered" evidence="1">
    <location>
        <begin position="474"/>
        <end position="606"/>
    </location>
</feature>
<dbReference type="Proteomes" id="UP000837857">
    <property type="component" value="Chromosome 22"/>
</dbReference>
<feature type="non-terminal residue" evidence="3">
    <location>
        <position position="732"/>
    </location>
</feature>
<feature type="region of interest" description="Disordered" evidence="1">
    <location>
        <begin position="144"/>
        <end position="264"/>
    </location>
</feature>
<evidence type="ECO:0000313" key="4">
    <source>
        <dbReference type="Proteomes" id="UP000837857"/>
    </source>
</evidence>
<feature type="signal peptide" evidence="2">
    <location>
        <begin position="1"/>
        <end position="16"/>
    </location>
</feature>
<feature type="compositionally biased region" description="Basic and acidic residues" evidence="1">
    <location>
        <begin position="646"/>
        <end position="659"/>
    </location>
</feature>
<feature type="compositionally biased region" description="Basic and acidic residues" evidence="1">
    <location>
        <begin position="597"/>
        <end position="606"/>
    </location>
</feature>
<feature type="compositionally biased region" description="Basic and acidic residues" evidence="1">
    <location>
        <begin position="159"/>
        <end position="264"/>
    </location>
</feature>
<feature type="chain" id="PRO_5047395773" evidence="2">
    <location>
        <begin position="17"/>
        <end position="732"/>
    </location>
</feature>
<evidence type="ECO:0000313" key="3">
    <source>
        <dbReference type="EMBL" id="CAH2055610.1"/>
    </source>
</evidence>
<feature type="region of interest" description="Disordered" evidence="1">
    <location>
        <begin position="297"/>
        <end position="458"/>
    </location>
</feature>
<dbReference type="InterPro" id="IPR031959">
    <property type="entry name" value="DUF4779"/>
</dbReference>
<name>A0ABN8IKQ0_9NEOP</name>
<gene>
    <name evidence="3" type="ORF">IPOD504_LOCUS8945</name>
</gene>
<protein>
    <submittedName>
        <fullName evidence="3">Uncharacterized protein</fullName>
    </submittedName>
</protein>
<sequence length="732" mass="83481">MIFLYLLLLFCNHSFSLSIGSSSDAQNLTKRDATGDFFPDWVPFKNKHGDELGEFVAVVKRKPKKRLALPASFAMRAQPDLESGDYDDKVQDENTGDDYFEKKDWSNLPKFDNVDVEKSDPAKIADIDGIVSIITNSNEKVEALKEEEKANDEIEDQDKEVTETTQDNKDSAKNNRINGSKEAHKEESDYDYEEKAPAKDNPNKTTDDQSESEAKKAKILDSVDELKERHAKEQRLISEKIKEEEMSKEELERDNLQDSREFDKYNNKLNWRKGNDDYDQYDDKDFDVNDKYKIKNKKSRTRAPIPKTITRTTEKPSENGKISVFTNPHAYLINEYEDSEENPTTLKPKKSKISRENGAKIFSSRYVESVPKEHDSERISLVPQETDSKEGEPTLYFPKKKKNRRRSKTTTTTPEPDSDESADTVEEPERNKHIYLKPVIPQRTSYEMDTTGADAPAPVDTVASAADAAIGALVVSEDPVTDPLPSSTEQKEQKEEKKPENFEYEKGHGGEHHSSEEEEHEEHGKKAYEGKHEETKTAKGHHDKEDHLGKYDDHGGVDKYHHDESGHYGHHHHEEHGKKHAKYEESGKHSKGHSTKGSHDIHKKEEYEKNVEFFEEEGDYGEDEKHGGHHDENGHSKGGNFKRGGLKAEHEGSSNDNKGHYNKGGFGHFNKGHKSAAGHDQHGRQNKKKFVKEGKESGKKWIYHHGHPPRTANLVVIDRRTDSYPNAPIVFS</sequence>
<feature type="compositionally biased region" description="Basic and acidic residues" evidence="1">
    <location>
        <begin position="489"/>
        <end position="588"/>
    </location>
</feature>
<organism evidence="3 4">
    <name type="scientific">Iphiclides podalirius</name>
    <name type="common">scarce swallowtail</name>
    <dbReference type="NCBI Taxonomy" id="110791"/>
    <lineage>
        <taxon>Eukaryota</taxon>
        <taxon>Metazoa</taxon>
        <taxon>Ecdysozoa</taxon>
        <taxon>Arthropoda</taxon>
        <taxon>Hexapoda</taxon>
        <taxon>Insecta</taxon>
        <taxon>Pterygota</taxon>
        <taxon>Neoptera</taxon>
        <taxon>Endopterygota</taxon>
        <taxon>Lepidoptera</taxon>
        <taxon>Glossata</taxon>
        <taxon>Ditrysia</taxon>
        <taxon>Papilionoidea</taxon>
        <taxon>Papilionidae</taxon>
        <taxon>Papilioninae</taxon>
        <taxon>Iphiclides</taxon>
    </lineage>
</organism>
<reference evidence="3" key="1">
    <citation type="submission" date="2022-03" db="EMBL/GenBank/DDBJ databases">
        <authorList>
            <person name="Martin H S."/>
        </authorList>
    </citation>
    <scope>NUCLEOTIDE SEQUENCE</scope>
</reference>
<feature type="compositionally biased region" description="Basic residues" evidence="1">
    <location>
        <begin position="398"/>
        <end position="408"/>
    </location>
</feature>
<proteinExistence type="predicted"/>
<evidence type="ECO:0000256" key="1">
    <source>
        <dbReference type="SAM" id="MobiDB-lite"/>
    </source>
</evidence>
<feature type="compositionally biased region" description="Acidic residues" evidence="1">
    <location>
        <begin position="416"/>
        <end position="426"/>
    </location>
</feature>
<accession>A0ABN8IKQ0</accession>
<feature type="region of interest" description="Disordered" evidence="1">
    <location>
        <begin position="618"/>
        <end position="707"/>
    </location>
</feature>
<keyword evidence="2" id="KW-0732">Signal</keyword>